<dbReference type="AlphaFoldDB" id="A0AAW9WJ22"/>
<evidence type="ECO:0000313" key="3">
    <source>
        <dbReference type="EMBL" id="MUB64957.1"/>
    </source>
</evidence>
<evidence type="ECO:0000313" key="4">
    <source>
        <dbReference type="Proteomes" id="UP000434223"/>
    </source>
</evidence>
<dbReference type="Proteomes" id="UP000434223">
    <property type="component" value="Unassembled WGS sequence"/>
</dbReference>
<evidence type="ECO:0000256" key="2">
    <source>
        <dbReference type="SAM" id="Phobius"/>
    </source>
</evidence>
<protein>
    <recommendedName>
        <fullName evidence="5">Phage tail tape measure protein</fullName>
    </recommendedName>
</protein>
<comment type="caution">
    <text evidence="3">The sequence shown here is derived from an EMBL/GenBank/DDBJ whole genome shotgun (WGS) entry which is preliminary data.</text>
</comment>
<evidence type="ECO:0000256" key="1">
    <source>
        <dbReference type="SAM" id="Coils"/>
    </source>
</evidence>
<dbReference type="EMBL" id="WNME01000012">
    <property type="protein sequence ID" value="MUB64957.1"/>
    <property type="molecule type" value="Genomic_DNA"/>
</dbReference>
<keyword evidence="1" id="KW-0175">Coiled coil</keyword>
<keyword evidence="2" id="KW-0472">Membrane</keyword>
<dbReference type="RefSeq" id="WP_055652382.1">
    <property type="nucleotide sequence ID" value="NZ_CZAZ01000060.1"/>
</dbReference>
<name>A0AAW9WJ22_9FIRM</name>
<keyword evidence="2" id="KW-0812">Transmembrane</keyword>
<feature type="coiled-coil region" evidence="1">
    <location>
        <begin position="92"/>
        <end position="126"/>
    </location>
</feature>
<accession>A0AAW9WJ22</accession>
<feature type="transmembrane region" description="Helical" evidence="2">
    <location>
        <begin position="389"/>
        <end position="410"/>
    </location>
</feature>
<evidence type="ECO:0008006" key="5">
    <source>
        <dbReference type="Google" id="ProtNLM"/>
    </source>
</evidence>
<keyword evidence="2" id="KW-1133">Transmembrane helix</keyword>
<feature type="transmembrane region" description="Helical" evidence="2">
    <location>
        <begin position="431"/>
        <end position="456"/>
    </location>
</feature>
<proteinExistence type="predicted"/>
<gene>
    <name evidence="3" type="ORF">GNE07_18170</name>
</gene>
<reference evidence="3 4" key="1">
    <citation type="submission" date="2019-09" db="EMBL/GenBank/DDBJ databases">
        <title>Draft genome sequencing of Hungatella hathewayi 123Y-2.</title>
        <authorList>
            <person name="Lv Q."/>
            <person name="Li S."/>
        </authorList>
    </citation>
    <scope>NUCLEOTIDE SEQUENCE [LARGE SCALE GENOMIC DNA]</scope>
    <source>
        <strain evidence="3 4">123Y-2</strain>
    </source>
</reference>
<organism evidence="3 4">
    <name type="scientific">Hungatella hathewayi</name>
    <dbReference type="NCBI Taxonomy" id="154046"/>
    <lineage>
        <taxon>Bacteria</taxon>
        <taxon>Bacillati</taxon>
        <taxon>Bacillota</taxon>
        <taxon>Clostridia</taxon>
        <taxon>Lachnospirales</taxon>
        <taxon>Lachnospiraceae</taxon>
        <taxon>Hungatella</taxon>
    </lineage>
</organism>
<sequence length="568" mass="61708">MASQYKRSIVLGLDYSEFSGGIAECNRKMGLLEAEFKLAKEQAKNYGTETDQLTIKKEVLSQKIKLQSKIVDENRKAYDKAMTSGNATEKQVDALDKKLLNARTTLEKLNGEYGQACKELDEYSKQQYEAGKKTEESEEKQRSFGDTIRDIADTLGVEVNPMVEAFASKFDGVDEKVGLAVIALGTLATKLIDCSKSAAEYSDNILTLSSVTGLSTDTLQELDYAAELLDVSTDQISSSMSKMVRSMADARDGNKDLQKEFARLGVRYKEHNGELRSAEAVFYDTIDALGKMTNETERDSMAMDLFGRSAKELNPLIEAGSKRFKELGKEAHTVGYVMSTENLQKFGELDDAMRRMDNTSKNLKNNFGLALAPILTDLFEVIAKVPIPVIQGLVGLVGAASGFVLVYKGIKSVTDAGKGVVKMFKGMDIQTLKTTAIIVGVVAALIALATVIAVIIGKGNDLQNAMNSVGNSVSAVTSTVNTAQQVPHYALGTDYSMNGDAWVGEHGPELVRLPRGSRVVPSNVAKNGAGTVNVFYCTIDASNVDDFNKVVKLAQQENQAYRTGRSKI</sequence>